<organism evidence="2 3">
    <name type="scientific">Halioglobus japonicus</name>
    <dbReference type="NCBI Taxonomy" id="930805"/>
    <lineage>
        <taxon>Bacteria</taxon>
        <taxon>Pseudomonadati</taxon>
        <taxon>Pseudomonadota</taxon>
        <taxon>Gammaproteobacteria</taxon>
        <taxon>Cellvibrionales</taxon>
        <taxon>Halieaceae</taxon>
        <taxon>Halioglobus</taxon>
    </lineage>
</organism>
<name>A0AAP8MCZ8_9GAMM</name>
<evidence type="ECO:0000313" key="2">
    <source>
        <dbReference type="EMBL" id="PLW85294.1"/>
    </source>
</evidence>
<reference evidence="2 3" key="1">
    <citation type="submission" date="2018-01" db="EMBL/GenBank/DDBJ databases">
        <title>The draft genome sequence of Halioglobus japonicus S1-36.</title>
        <authorList>
            <person name="Du Z.-J."/>
            <person name="Shi M.-J."/>
        </authorList>
    </citation>
    <scope>NUCLEOTIDE SEQUENCE [LARGE SCALE GENOMIC DNA]</scope>
    <source>
        <strain evidence="2 3">S1-36</strain>
    </source>
</reference>
<dbReference type="Gene3D" id="3.40.50.720">
    <property type="entry name" value="NAD(P)-binding Rossmann-like Domain"/>
    <property type="match status" value="1"/>
</dbReference>
<dbReference type="Pfam" id="PF08484">
    <property type="entry name" value="Methyltransf_14"/>
    <property type="match status" value="1"/>
</dbReference>
<dbReference type="InterPro" id="IPR013691">
    <property type="entry name" value="MeTrfase_14"/>
</dbReference>
<evidence type="ECO:0000313" key="3">
    <source>
        <dbReference type="Proteomes" id="UP000235162"/>
    </source>
</evidence>
<feature type="domain" description="C-methyltransferase" evidence="1">
    <location>
        <begin position="6"/>
        <end position="84"/>
    </location>
</feature>
<dbReference type="RefSeq" id="WP_084198121.1">
    <property type="nucleotide sequence ID" value="NZ_BMYL01000007.1"/>
</dbReference>
<dbReference type="AlphaFoldDB" id="A0AAP8MCZ8"/>
<evidence type="ECO:0000259" key="1">
    <source>
        <dbReference type="Pfam" id="PF08484"/>
    </source>
</evidence>
<dbReference type="Proteomes" id="UP000235162">
    <property type="component" value="Unassembled WGS sequence"/>
</dbReference>
<keyword evidence="3" id="KW-1185">Reference proteome</keyword>
<dbReference type="EMBL" id="PKUR01000003">
    <property type="protein sequence ID" value="PLW85294.1"/>
    <property type="molecule type" value="Genomic_DNA"/>
</dbReference>
<gene>
    <name evidence="2" type="ORF">C0029_11685</name>
</gene>
<accession>A0AAP8MCZ8</accession>
<proteinExistence type="predicted"/>
<protein>
    <recommendedName>
        <fullName evidence="1">C-methyltransferase domain-containing protein</fullName>
    </recommendedName>
</protein>
<sequence>MAKPVGQQGKRVVLWGGGSKAVSFLTRIEGSDSIEQMVDINPHKQGAFMPGTGQMVIATADLRAAPPDTVIVVNPVYEAEIGSRLGSLGLSPELLCLDG</sequence>
<comment type="caution">
    <text evidence="2">The sequence shown here is derived from an EMBL/GenBank/DDBJ whole genome shotgun (WGS) entry which is preliminary data.</text>
</comment>